<reference evidence="4" key="1">
    <citation type="journal article" date="2019" name="Int. J. Syst. Evol. Microbiol.">
        <title>The Global Catalogue of Microorganisms (GCM) 10K type strain sequencing project: providing services to taxonomists for standard genome sequencing and annotation.</title>
        <authorList>
            <consortium name="The Broad Institute Genomics Platform"/>
            <consortium name="The Broad Institute Genome Sequencing Center for Infectious Disease"/>
            <person name="Wu L."/>
            <person name="Ma J."/>
        </authorList>
    </citation>
    <scope>NUCLEOTIDE SEQUENCE [LARGE SCALE GENOMIC DNA]</scope>
    <source>
        <strain evidence="4">JCM 31290</strain>
    </source>
</reference>
<accession>A0ABP8FIV5</accession>
<evidence type="ECO:0008006" key="5">
    <source>
        <dbReference type="Google" id="ProtNLM"/>
    </source>
</evidence>
<name>A0ABP8FIV5_9ACTN</name>
<evidence type="ECO:0000313" key="4">
    <source>
        <dbReference type="Proteomes" id="UP001501115"/>
    </source>
</evidence>
<feature type="transmembrane region" description="Helical" evidence="2">
    <location>
        <begin position="74"/>
        <end position="92"/>
    </location>
</feature>
<dbReference type="Proteomes" id="UP001501115">
    <property type="component" value="Unassembled WGS sequence"/>
</dbReference>
<dbReference type="PANTHER" id="PTHR14136">
    <property type="entry name" value="BTB_POZ DOMAIN-CONTAINING PROTEIN KCTD9"/>
    <property type="match status" value="1"/>
</dbReference>
<proteinExistence type="predicted"/>
<dbReference type="SUPFAM" id="SSF141571">
    <property type="entry name" value="Pentapeptide repeat-like"/>
    <property type="match status" value="1"/>
</dbReference>
<dbReference type="Gene3D" id="2.160.20.80">
    <property type="entry name" value="E3 ubiquitin-protein ligase SopA"/>
    <property type="match status" value="2"/>
</dbReference>
<feature type="region of interest" description="Disordered" evidence="1">
    <location>
        <begin position="1"/>
        <end position="66"/>
    </location>
</feature>
<dbReference type="InterPro" id="IPR051082">
    <property type="entry name" value="Pentapeptide-BTB/POZ_domain"/>
</dbReference>
<feature type="compositionally biased region" description="Low complexity" evidence="1">
    <location>
        <begin position="33"/>
        <end position="48"/>
    </location>
</feature>
<keyword evidence="4" id="KW-1185">Reference proteome</keyword>
<dbReference type="InterPro" id="IPR001646">
    <property type="entry name" value="5peptide_repeat"/>
</dbReference>
<protein>
    <recommendedName>
        <fullName evidence="5">Pentapeptide repeat-containing protein</fullName>
    </recommendedName>
</protein>
<sequence>MSQRRSQQLRRARERALRGRPSPTAAPSVLVVPRPRTPAATARPAAPRQLPAEPEGAPQPSTPDNHGLDWARRIELISVLVAAFVGVVGLWYSTNQVRQELALSKEGQITDRYTNAVENLGDDAMDVRLGGIYALQRIMQDWPRDHPTIANVLATYVRTHSSKPPKKGQDVPADVFAALTVLAHRDPTRDDSFFPDLRKTHLPGIELRPRQVGDKSAELSRANLSDANLTRAVLVDANLTKANLTGVNLTSANLIGANLAGANLAGVNLTGAELINANLARAYRYLELRTMNLTDANLTDANLSNTDLTDANLSNTDLTNANLSNANLSNANLSGADLPNTNLSGADLSGAQLRSAGYLRAEQVVKAVIDSTTELPAYLAEDPAVKARIAEAEGGH</sequence>
<evidence type="ECO:0000256" key="1">
    <source>
        <dbReference type="SAM" id="MobiDB-lite"/>
    </source>
</evidence>
<evidence type="ECO:0000313" key="3">
    <source>
        <dbReference type="EMBL" id="GAA4304868.1"/>
    </source>
</evidence>
<keyword evidence="2" id="KW-0472">Membrane</keyword>
<organism evidence="3 4">
    <name type="scientific">Streptomyces venetus</name>
    <dbReference type="NCBI Taxonomy" id="1701086"/>
    <lineage>
        <taxon>Bacteria</taxon>
        <taxon>Bacillati</taxon>
        <taxon>Actinomycetota</taxon>
        <taxon>Actinomycetes</taxon>
        <taxon>Kitasatosporales</taxon>
        <taxon>Streptomycetaceae</taxon>
        <taxon>Streptomyces</taxon>
    </lineage>
</organism>
<dbReference type="EMBL" id="BAABET010000003">
    <property type="protein sequence ID" value="GAA4304868.1"/>
    <property type="molecule type" value="Genomic_DNA"/>
</dbReference>
<keyword evidence="2" id="KW-0812">Transmembrane</keyword>
<dbReference type="PANTHER" id="PTHR14136:SF17">
    <property type="entry name" value="BTB_POZ DOMAIN-CONTAINING PROTEIN KCTD9"/>
    <property type="match status" value="1"/>
</dbReference>
<comment type="caution">
    <text evidence="3">The sequence shown here is derived from an EMBL/GenBank/DDBJ whole genome shotgun (WGS) entry which is preliminary data.</text>
</comment>
<dbReference type="Pfam" id="PF00805">
    <property type="entry name" value="Pentapeptide"/>
    <property type="match status" value="2"/>
</dbReference>
<keyword evidence="2" id="KW-1133">Transmembrane helix</keyword>
<gene>
    <name evidence="3" type="ORF">GCM10023086_22340</name>
</gene>
<evidence type="ECO:0000256" key="2">
    <source>
        <dbReference type="SAM" id="Phobius"/>
    </source>
</evidence>